<dbReference type="EMBL" id="JAGEPA010000002">
    <property type="protein sequence ID" value="MBO1435545.1"/>
    <property type="molecule type" value="Genomic_DNA"/>
</dbReference>
<dbReference type="RefSeq" id="WP_207841087.1">
    <property type="nucleotide sequence ID" value="NZ_CP088283.1"/>
</dbReference>
<reference evidence="1" key="1">
    <citation type="journal article" date="2021" name="Int. J. Syst. Evol. Microbiol.">
        <title>Bradyrhizobium septentrionale sp. nov. (sv. septentrionale) and Bradyrhizobium quebecense sp. nov. (sv. septentrionale) associated with legumes native to Canada possess rearranged symbiosis genes and numerous insertion sequences.</title>
        <authorList>
            <person name="Bromfield E.S.P."/>
            <person name="Cloutier S."/>
        </authorList>
    </citation>
    <scope>NUCLEOTIDE SEQUENCE</scope>
    <source>
        <strain evidence="1">12S5</strain>
    </source>
</reference>
<dbReference type="Proteomes" id="UP000692816">
    <property type="component" value="Unassembled WGS sequence"/>
</dbReference>
<protein>
    <submittedName>
        <fullName evidence="1">Uncharacterized protein</fullName>
    </submittedName>
</protein>
<proteinExistence type="predicted"/>
<sequence>MKAYLCAVNFLVHAHHHPKSAIADGLGGIFAPDMRKHAGANSALMDGAVSGDDIASSIAAVSLPDDYMPDESASPLWPVGTER</sequence>
<organism evidence="1 2">
    <name type="scientific">Bradyrhizobium quebecense</name>
    <dbReference type="NCBI Taxonomy" id="2748629"/>
    <lineage>
        <taxon>Bacteria</taxon>
        <taxon>Pseudomonadati</taxon>
        <taxon>Pseudomonadota</taxon>
        <taxon>Alphaproteobacteria</taxon>
        <taxon>Hyphomicrobiales</taxon>
        <taxon>Nitrobacteraceae</taxon>
        <taxon>Bradyrhizobium</taxon>
    </lineage>
</organism>
<evidence type="ECO:0000313" key="2">
    <source>
        <dbReference type="Proteomes" id="UP000692816"/>
    </source>
</evidence>
<gene>
    <name evidence="1" type="ORF">J4P68_40580</name>
</gene>
<evidence type="ECO:0000313" key="1">
    <source>
        <dbReference type="EMBL" id="MBO1435545.1"/>
    </source>
</evidence>
<name>A0ABS3MVL5_9BRAD</name>
<comment type="caution">
    <text evidence="1">The sequence shown here is derived from an EMBL/GenBank/DDBJ whole genome shotgun (WGS) entry which is preliminary data.</text>
</comment>
<keyword evidence="2" id="KW-1185">Reference proteome</keyword>
<accession>A0ABS3MVL5</accession>